<dbReference type="PROSITE" id="PS51375">
    <property type="entry name" value="PPR"/>
    <property type="match status" value="1"/>
</dbReference>
<dbReference type="NCBIfam" id="TIGR00756">
    <property type="entry name" value="PPR"/>
    <property type="match status" value="1"/>
</dbReference>
<dbReference type="Gene3D" id="1.25.40.10">
    <property type="entry name" value="Tetratricopeptide repeat domain"/>
    <property type="match status" value="4"/>
</dbReference>
<protein>
    <recommendedName>
        <fullName evidence="5">Pentacotripeptide-repeat region of PRORP domain-containing protein</fullName>
    </recommendedName>
</protein>
<evidence type="ECO:0000256" key="1">
    <source>
        <dbReference type="ARBA" id="ARBA00007626"/>
    </source>
</evidence>
<sequence>MLKITTQALTIVLLRATTHHAFAPNLHRHHVVERLNGRGLPIGVFSTTLSDSERDVASVEYGRGSSIDYTIAEQEDFEDFVETITRQILSDDDDDEPSTILTTNMILSILSYYSNLETVEGAETIEKILRRLETESGNDENFYSLHCGHYTIAVTAWSKSGHPKSAEKATQIVNRMRELDINLNEVTYNTWMNAYVIQNDTARVKEILQEMEEKIPDKMRVQDYNVLILANSRQGRAKEAEQIVKKMVDKYSAGKSLVLPDLISYQMLLEAWSKSNEEGRGVRAEKILDSIEERQISYDNAACGDEDYDDQESTTFGIYVAAMRAIIHSEEEDIIQRVENIYERIVEQGLIPDAHVYATWLDAYAIAHPADASKKVSEILALMEKNLVDISFEDEIVVYNTALKVLKETREPDSVAQAEEQFEKMKSEGIVDEVTYGTMIALHANNNGGNNMSSAKRAEELLKEMSNENSFEASTQHINSAMNSFIQTEEISKASDMLDKMEEEYKNGNQSMRPNVVSYATLMNGWVKSDDPDRSKKAEMVFDKMVTMFESGNEAAKPNFISYVTLVDCIVKSGEVGAAERVEGIVRNMYEAYKQGESDVKPNAQLISTVINCWSKSGDNNAGERAEMVLNWLIQIYEEVKDPELMPTAFQFTSAITAWGKSRKFGKAARAEAILNKMKSLYESGVIKSPPNAYCYTAVINACAYAERDSIEKRDALQVFVKTYKEIISEKGIDPNHITFATALTALRNLLPADEKRVAAVKTVFEKCTEMGMFDHLVARRLQSILDTEQLKGLVGDDKVDEKGVIDLALIPAEWTRNVLTKQQNNRKGPQNRR</sequence>
<dbReference type="Proteomes" id="UP000291116">
    <property type="component" value="Unassembled WGS sequence"/>
</dbReference>
<evidence type="ECO:0000313" key="4">
    <source>
        <dbReference type="Proteomes" id="UP000291116"/>
    </source>
</evidence>
<dbReference type="InterPro" id="IPR002885">
    <property type="entry name" value="PPR_rpt"/>
</dbReference>
<reference evidence="3 4" key="1">
    <citation type="submission" date="2019-01" db="EMBL/GenBank/DDBJ databases">
        <authorList>
            <person name="Ferrante I. M."/>
        </authorList>
    </citation>
    <scope>NUCLEOTIDE SEQUENCE [LARGE SCALE GENOMIC DNA]</scope>
    <source>
        <strain evidence="3 4">B856</strain>
    </source>
</reference>
<dbReference type="OrthoDB" id="185373at2759"/>
<comment type="similarity">
    <text evidence="1">Belongs to the PPR family. P subfamily.</text>
</comment>
<gene>
    <name evidence="3" type="ORF">PSNMU_V1.4_AUG-EV-PASAV3_0039740</name>
</gene>
<dbReference type="AlphaFoldDB" id="A0A448Z4Y6"/>
<dbReference type="Pfam" id="PF13812">
    <property type="entry name" value="PPR_3"/>
    <property type="match status" value="1"/>
</dbReference>
<keyword evidence="4" id="KW-1185">Reference proteome</keyword>
<dbReference type="InterPro" id="IPR011990">
    <property type="entry name" value="TPR-like_helical_dom_sf"/>
</dbReference>
<feature type="repeat" description="PPR" evidence="2">
    <location>
        <begin position="184"/>
        <end position="214"/>
    </location>
</feature>
<proteinExistence type="inferred from homology"/>
<dbReference type="Pfam" id="PF01535">
    <property type="entry name" value="PPR"/>
    <property type="match status" value="1"/>
</dbReference>
<name>A0A448Z4Y6_9STRA</name>
<accession>A0A448Z4Y6</accession>
<evidence type="ECO:0008006" key="5">
    <source>
        <dbReference type="Google" id="ProtNLM"/>
    </source>
</evidence>
<dbReference type="PANTHER" id="PTHR46128:SF329">
    <property type="entry name" value="MITOCHONDRIAL GROUP I INTRON SPLICING FACTOR DMR1"/>
    <property type="match status" value="1"/>
</dbReference>
<organism evidence="3 4">
    <name type="scientific">Pseudo-nitzschia multistriata</name>
    <dbReference type="NCBI Taxonomy" id="183589"/>
    <lineage>
        <taxon>Eukaryota</taxon>
        <taxon>Sar</taxon>
        <taxon>Stramenopiles</taxon>
        <taxon>Ochrophyta</taxon>
        <taxon>Bacillariophyta</taxon>
        <taxon>Bacillariophyceae</taxon>
        <taxon>Bacillariophycidae</taxon>
        <taxon>Bacillariales</taxon>
        <taxon>Bacillariaceae</taxon>
        <taxon>Pseudo-nitzschia</taxon>
    </lineage>
</organism>
<evidence type="ECO:0000313" key="3">
    <source>
        <dbReference type="EMBL" id="VEU37098.1"/>
    </source>
</evidence>
<dbReference type="EMBL" id="CAACVS010000114">
    <property type="protein sequence ID" value="VEU37098.1"/>
    <property type="molecule type" value="Genomic_DNA"/>
</dbReference>
<evidence type="ECO:0000256" key="2">
    <source>
        <dbReference type="PROSITE-ProRule" id="PRU00708"/>
    </source>
</evidence>
<dbReference type="PANTHER" id="PTHR46128">
    <property type="entry name" value="MITOCHONDRIAL GROUP I INTRON SPLICING FACTOR CCM1"/>
    <property type="match status" value="1"/>
</dbReference>
<dbReference type="InterPro" id="IPR050872">
    <property type="entry name" value="PPR_P_subfamily"/>
</dbReference>